<keyword evidence="6" id="KW-1185">Reference proteome</keyword>
<feature type="region of interest" description="Disordered" evidence="2">
    <location>
        <begin position="579"/>
        <end position="722"/>
    </location>
</feature>
<sequence>MSPSLEASTSALGLDTSPPYSALRAQANVRRYSAKGKERAFPRDEGAGGRDGVVLPMNMVGSGILEAVYTIPIRVGSNKQQFAVQVDTGSSDLWVASKSCSTQSCSQAGGSVYDSSTSTQTGVDFSINYLSGTVSGPIVWDEVELGGYSISNQALAAASSVVSEPLSSSFSGILGLALPRNSIISSQIPPGTNNNPDGQTLFANLFSITPIESAPAARFFSLSVSRPGSNYPPALFGIGRHPSQITHLYPDGDTTKSMDLSKVKYSTLVSERSGILFWKVDVRAITVWVGGEARVVTLGRSANGGVFPTAVLDSGVPVILATSEIANAIYGAIGIGPAADGQYYVPCNTPLNMSIVLDDRPEISLHPLDLTGEPPNDPSAKNCIGLIQAADSALRSPTSGIGDMILGVPFLRNTYSVYAFDEPDDQGAMPSTTGSNQIRPRLGILNLTDPTVAMQEFNRVRLERKPLSTGGESQTKSHGQTDGGRKLSVGLIVLISLLSFFALCFALFGLRWFLSRRGWRKPRDPQTPAEYQLTRRGSEGSIDDSAHSPGSAAKKSELSEDALRTLRYEAYLRKERMHSEYTMSSGRTRVEGEGEGVDEAGRRKSKLGMEEPDTDERASTSGGHGDAHSGAVDDTWDPRTGLDWEGDGLQSQVVASSSHPVNDSRPERSRSPLRGEHTRGPSISNPLLGSQPSEHPGSPPTSYGDEDTEEFGYGSGPSLRHSMAGVGTAIRSSGIDLSRGFFAVPEASQTPRNLSGSEAATLRPEDGLPTSSPPDGIGLGSPILADLIVSSTRNESVSWGPARPDSGIDERARPAT</sequence>
<dbReference type="PROSITE" id="PS51767">
    <property type="entry name" value="PEPTIDASE_A1"/>
    <property type="match status" value="1"/>
</dbReference>
<comment type="similarity">
    <text evidence="1">Belongs to the peptidase A1 family.</text>
</comment>
<accession>A0ABR3J983</accession>
<feature type="region of interest" description="Disordered" evidence="2">
    <location>
        <begin position="458"/>
        <end position="483"/>
    </location>
</feature>
<evidence type="ECO:0000259" key="4">
    <source>
        <dbReference type="PROSITE" id="PS51767"/>
    </source>
</evidence>
<dbReference type="Gene3D" id="2.40.70.10">
    <property type="entry name" value="Acid Proteases"/>
    <property type="match status" value="2"/>
</dbReference>
<name>A0ABR3J983_9AGAR</name>
<dbReference type="InterPro" id="IPR021109">
    <property type="entry name" value="Peptidase_aspartic_dom_sf"/>
</dbReference>
<feature type="compositionally biased region" description="Polar residues" evidence="2">
    <location>
        <begin position="681"/>
        <end position="693"/>
    </location>
</feature>
<dbReference type="PRINTS" id="PR00792">
    <property type="entry name" value="PEPSIN"/>
</dbReference>
<dbReference type="SUPFAM" id="SSF50630">
    <property type="entry name" value="Acid proteases"/>
    <property type="match status" value="1"/>
</dbReference>
<keyword evidence="3" id="KW-0812">Transmembrane</keyword>
<comment type="caution">
    <text evidence="5">The sequence shown here is derived from an EMBL/GenBank/DDBJ whole genome shotgun (WGS) entry which is preliminary data.</text>
</comment>
<feature type="region of interest" description="Disordered" evidence="2">
    <location>
        <begin position="521"/>
        <end position="558"/>
    </location>
</feature>
<gene>
    <name evidence="5" type="ORF">HGRIS_008813</name>
</gene>
<keyword evidence="3" id="KW-1133">Transmembrane helix</keyword>
<feature type="compositionally biased region" description="Basic and acidic residues" evidence="2">
    <location>
        <begin position="806"/>
        <end position="816"/>
    </location>
</feature>
<reference evidence="6" key="1">
    <citation type="submission" date="2024-06" db="EMBL/GenBank/DDBJ databases">
        <title>Multi-omics analyses provide insights into the biosynthesis of the anticancer antibiotic pleurotin in Hohenbuehelia grisea.</title>
        <authorList>
            <person name="Weaver J.A."/>
            <person name="Alberti F."/>
        </authorList>
    </citation>
    <scope>NUCLEOTIDE SEQUENCE [LARGE SCALE GENOMIC DNA]</scope>
    <source>
        <strain evidence="6">T-177</strain>
    </source>
</reference>
<feature type="region of interest" description="Disordered" evidence="2">
    <location>
        <begin position="746"/>
        <end position="816"/>
    </location>
</feature>
<feature type="compositionally biased region" description="Polar residues" evidence="2">
    <location>
        <begin position="747"/>
        <end position="758"/>
    </location>
</feature>
<feature type="transmembrane region" description="Helical" evidence="3">
    <location>
        <begin position="487"/>
        <end position="514"/>
    </location>
</feature>
<evidence type="ECO:0000256" key="2">
    <source>
        <dbReference type="SAM" id="MobiDB-lite"/>
    </source>
</evidence>
<dbReference type="InterPro" id="IPR034164">
    <property type="entry name" value="Pepsin-like_dom"/>
</dbReference>
<evidence type="ECO:0000313" key="6">
    <source>
        <dbReference type="Proteomes" id="UP001556367"/>
    </source>
</evidence>
<protein>
    <recommendedName>
        <fullName evidence="4">Peptidase A1 domain-containing protein</fullName>
    </recommendedName>
</protein>
<feature type="compositionally biased region" description="Polar residues" evidence="2">
    <location>
        <begin position="649"/>
        <end position="661"/>
    </location>
</feature>
<dbReference type="InterPro" id="IPR001461">
    <property type="entry name" value="Aspartic_peptidase_A1"/>
</dbReference>
<proteinExistence type="inferred from homology"/>
<evidence type="ECO:0000313" key="5">
    <source>
        <dbReference type="EMBL" id="KAL0952204.1"/>
    </source>
</evidence>
<evidence type="ECO:0000256" key="1">
    <source>
        <dbReference type="ARBA" id="ARBA00007447"/>
    </source>
</evidence>
<dbReference type="PANTHER" id="PTHR47966:SF57">
    <property type="entry name" value="PEPTIDASE A1 DOMAIN-CONTAINING PROTEIN"/>
    <property type="match status" value="1"/>
</dbReference>
<evidence type="ECO:0000256" key="3">
    <source>
        <dbReference type="SAM" id="Phobius"/>
    </source>
</evidence>
<feature type="domain" description="Peptidase A1" evidence="4">
    <location>
        <begin position="69"/>
        <end position="428"/>
    </location>
</feature>
<keyword evidence="3" id="KW-0472">Membrane</keyword>
<dbReference type="PANTHER" id="PTHR47966">
    <property type="entry name" value="BETA-SITE APP-CLEAVING ENZYME, ISOFORM A-RELATED"/>
    <property type="match status" value="1"/>
</dbReference>
<organism evidence="5 6">
    <name type="scientific">Hohenbuehelia grisea</name>
    <dbReference type="NCBI Taxonomy" id="104357"/>
    <lineage>
        <taxon>Eukaryota</taxon>
        <taxon>Fungi</taxon>
        <taxon>Dikarya</taxon>
        <taxon>Basidiomycota</taxon>
        <taxon>Agaricomycotina</taxon>
        <taxon>Agaricomycetes</taxon>
        <taxon>Agaricomycetidae</taxon>
        <taxon>Agaricales</taxon>
        <taxon>Pleurotineae</taxon>
        <taxon>Pleurotaceae</taxon>
        <taxon>Hohenbuehelia</taxon>
    </lineage>
</organism>
<dbReference type="Pfam" id="PF00026">
    <property type="entry name" value="Asp"/>
    <property type="match status" value="2"/>
</dbReference>
<feature type="compositionally biased region" description="Basic and acidic residues" evidence="2">
    <location>
        <begin position="662"/>
        <end position="679"/>
    </location>
</feature>
<feature type="compositionally biased region" description="Polar residues" evidence="2">
    <location>
        <begin position="470"/>
        <end position="480"/>
    </location>
</feature>
<dbReference type="CDD" id="cd05471">
    <property type="entry name" value="pepsin_like"/>
    <property type="match status" value="1"/>
</dbReference>
<dbReference type="InterPro" id="IPR033121">
    <property type="entry name" value="PEPTIDASE_A1"/>
</dbReference>
<dbReference type="Proteomes" id="UP001556367">
    <property type="component" value="Unassembled WGS sequence"/>
</dbReference>
<dbReference type="EMBL" id="JASNQZ010000011">
    <property type="protein sequence ID" value="KAL0952204.1"/>
    <property type="molecule type" value="Genomic_DNA"/>
</dbReference>